<comment type="function">
    <text evidence="7">FliN is one of three proteins (FliG, FliN, FliM) that form the rotor-mounted switch complex (C ring), located at the base of the basal body. This complex interacts with the CheY and CheZ chemotaxis proteins, in addition to contacting components of the motor that determine the direction of flagellar rotation.</text>
</comment>
<keyword evidence="3 7" id="KW-1003">Cell membrane</keyword>
<dbReference type="AlphaFoldDB" id="A0A4D6YAM1"/>
<dbReference type="NCBIfam" id="TIGR02480">
    <property type="entry name" value="fliN"/>
    <property type="match status" value="1"/>
</dbReference>
<organism evidence="9 10">
    <name type="scientific">Buchnera aphidicola subsp. Melaphis rhois</name>
    <dbReference type="NCBI Taxonomy" id="118103"/>
    <lineage>
        <taxon>Bacteria</taxon>
        <taxon>Pseudomonadati</taxon>
        <taxon>Pseudomonadota</taxon>
        <taxon>Gammaproteobacteria</taxon>
        <taxon>Enterobacterales</taxon>
        <taxon>Erwiniaceae</taxon>
        <taxon>Buchnera</taxon>
    </lineage>
</organism>
<dbReference type="InterPro" id="IPR001543">
    <property type="entry name" value="FliN-like_C"/>
</dbReference>
<evidence type="ECO:0000256" key="6">
    <source>
        <dbReference type="ARBA" id="ARBA00023136"/>
    </source>
</evidence>
<accession>A0A4D6YAM1</accession>
<dbReference type="Proteomes" id="UP000298566">
    <property type="component" value="Chromosome"/>
</dbReference>
<dbReference type="GO" id="GO:0003774">
    <property type="term" value="F:cytoskeletal motor activity"/>
    <property type="evidence" value="ECO:0007669"/>
    <property type="project" value="UniProtKB-UniRule"/>
</dbReference>
<dbReference type="InterPro" id="IPR051469">
    <property type="entry name" value="FliN/MopA/SpaO"/>
</dbReference>
<keyword evidence="7" id="KW-0975">Bacterial flagellum</keyword>
<dbReference type="EMBL" id="CP033004">
    <property type="protein sequence ID" value="QCI23114.1"/>
    <property type="molecule type" value="Genomic_DNA"/>
</dbReference>
<comment type="subcellular location">
    <subcellularLocation>
        <location evidence="7">Cell membrane</location>
        <topology evidence="7">Peripheral membrane protein</topology>
        <orientation evidence="7">Cytoplasmic side</orientation>
    </subcellularLocation>
    <subcellularLocation>
        <location evidence="7">Bacterial flagellum basal body</location>
    </subcellularLocation>
</comment>
<dbReference type="GO" id="GO:0006935">
    <property type="term" value="P:chemotaxis"/>
    <property type="evidence" value="ECO:0007669"/>
    <property type="project" value="UniProtKB-KW"/>
</dbReference>
<reference evidence="9 10" key="1">
    <citation type="submission" date="2018-10" db="EMBL/GenBank/DDBJ databases">
        <title>Comparative functional genomics of the obligate endosymbiont Buchnera aphidicola.</title>
        <authorList>
            <person name="Chong R.A."/>
        </authorList>
    </citation>
    <scope>NUCLEOTIDE SEQUENCE [LARGE SCALE GENOMIC DNA]</scope>
    <source>
        <strain evidence="9 10">Mrh</strain>
    </source>
</reference>
<dbReference type="PRINTS" id="PR00956">
    <property type="entry name" value="FLGMOTORFLIN"/>
</dbReference>
<protein>
    <recommendedName>
        <fullName evidence="2 7">Flagellar motor switch protein FliN</fullName>
    </recommendedName>
</protein>
<dbReference type="Gene3D" id="2.30.330.10">
    <property type="entry name" value="SpoA-like"/>
    <property type="match status" value="1"/>
</dbReference>
<keyword evidence="4 7" id="KW-0145">Chemotaxis</keyword>
<evidence type="ECO:0000259" key="8">
    <source>
        <dbReference type="Pfam" id="PF01052"/>
    </source>
</evidence>
<comment type="similarity">
    <text evidence="1 7">Belongs to the FliN/MopA/SpaO family.</text>
</comment>
<gene>
    <name evidence="9" type="primary">fliN</name>
    <name evidence="9" type="ORF">D9V73_00370</name>
</gene>
<keyword evidence="5 7" id="KW-0283">Flagellar rotation</keyword>
<dbReference type="GO" id="GO:0009425">
    <property type="term" value="C:bacterial-type flagellum basal body"/>
    <property type="evidence" value="ECO:0007669"/>
    <property type="project" value="UniProtKB-SubCell"/>
</dbReference>
<dbReference type="InterPro" id="IPR001172">
    <property type="entry name" value="FliN_T3SS_HrcQb"/>
</dbReference>
<dbReference type="GO" id="GO:0071973">
    <property type="term" value="P:bacterial-type flagellum-dependent cell motility"/>
    <property type="evidence" value="ECO:0007669"/>
    <property type="project" value="UniProtKB-UniRule"/>
</dbReference>
<dbReference type="RefSeq" id="WP_158336290.1">
    <property type="nucleotide sequence ID" value="NZ_CP033004.1"/>
</dbReference>
<sequence length="83" mass="9276">MNFVSDIPVNITVELGQIKLKIKDLLNINKDSILALDKYSGEPLNILVNQCVIATGELVIIEEKYGIRITSIIDNSEYLDNVN</sequence>
<keyword evidence="9" id="KW-0282">Flagellum</keyword>
<evidence type="ECO:0000313" key="10">
    <source>
        <dbReference type="Proteomes" id="UP000298566"/>
    </source>
</evidence>
<dbReference type="InterPro" id="IPR036429">
    <property type="entry name" value="SpoA-like_sf"/>
</dbReference>
<keyword evidence="9" id="KW-0966">Cell projection</keyword>
<evidence type="ECO:0000256" key="3">
    <source>
        <dbReference type="ARBA" id="ARBA00022475"/>
    </source>
</evidence>
<dbReference type="PANTHER" id="PTHR43484:SF1">
    <property type="entry name" value="FLAGELLAR MOTOR SWITCH PROTEIN FLIN"/>
    <property type="match status" value="1"/>
</dbReference>
<evidence type="ECO:0000256" key="4">
    <source>
        <dbReference type="ARBA" id="ARBA00022500"/>
    </source>
</evidence>
<feature type="domain" description="Flagellar motor switch protein FliN-like C-terminal" evidence="8">
    <location>
        <begin position="4"/>
        <end position="74"/>
    </location>
</feature>
<dbReference type="GO" id="GO:0005886">
    <property type="term" value="C:plasma membrane"/>
    <property type="evidence" value="ECO:0007669"/>
    <property type="project" value="UniProtKB-SubCell"/>
</dbReference>
<proteinExistence type="inferred from homology"/>
<evidence type="ECO:0000256" key="7">
    <source>
        <dbReference type="RuleBase" id="RU362074"/>
    </source>
</evidence>
<keyword evidence="9" id="KW-0969">Cilium</keyword>
<dbReference type="InterPro" id="IPR012826">
    <property type="entry name" value="FliN"/>
</dbReference>
<keyword evidence="6 7" id="KW-0472">Membrane</keyword>
<evidence type="ECO:0000256" key="1">
    <source>
        <dbReference type="ARBA" id="ARBA00009226"/>
    </source>
</evidence>
<dbReference type="SUPFAM" id="SSF101801">
    <property type="entry name" value="Surface presentation of antigens (SPOA)"/>
    <property type="match status" value="1"/>
</dbReference>
<evidence type="ECO:0000256" key="5">
    <source>
        <dbReference type="ARBA" id="ARBA00022779"/>
    </source>
</evidence>
<dbReference type="OrthoDB" id="9773459at2"/>
<dbReference type="Pfam" id="PF01052">
    <property type="entry name" value="FliMN_C"/>
    <property type="match status" value="1"/>
</dbReference>
<evidence type="ECO:0000256" key="2">
    <source>
        <dbReference type="ARBA" id="ARBA00021897"/>
    </source>
</evidence>
<dbReference type="PANTHER" id="PTHR43484">
    <property type="match status" value="1"/>
</dbReference>
<evidence type="ECO:0000313" key="9">
    <source>
        <dbReference type="EMBL" id="QCI23114.1"/>
    </source>
</evidence>
<name>A0A4D6YAM1_BUCMH</name>